<proteinExistence type="predicted"/>
<keyword evidence="1" id="KW-1133">Transmembrane helix</keyword>
<evidence type="ECO:0000313" key="3">
    <source>
        <dbReference type="EMBL" id="KUK80973.1"/>
    </source>
</evidence>
<comment type="caution">
    <text evidence="3">The sequence shown here is derived from an EMBL/GenBank/DDBJ whole genome shotgun (WGS) entry which is preliminary data.</text>
</comment>
<organism evidence="3 4">
    <name type="scientific">Pelotomaculum thermopropionicum</name>
    <dbReference type="NCBI Taxonomy" id="110500"/>
    <lineage>
        <taxon>Bacteria</taxon>
        <taxon>Bacillati</taxon>
        <taxon>Bacillota</taxon>
        <taxon>Clostridia</taxon>
        <taxon>Eubacteriales</taxon>
        <taxon>Desulfotomaculaceae</taxon>
        <taxon>Pelotomaculum</taxon>
    </lineage>
</organism>
<dbReference type="InterPro" id="IPR043717">
    <property type="entry name" value="DUF5658"/>
</dbReference>
<evidence type="ECO:0000313" key="4">
    <source>
        <dbReference type="Proteomes" id="UP000054705"/>
    </source>
</evidence>
<evidence type="ECO:0000256" key="1">
    <source>
        <dbReference type="SAM" id="Phobius"/>
    </source>
</evidence>
<keyword evidence="1" id="KW-0472">Membrane</keyword>
<reference evidence="4" key="1">
    <citation type="journal article" date="2015" name="MBio">
        <title>Genome-Resolved Metagenomic Analysis Reveals Roles for Candidate Phyla and Other Microbial Community Members in Biogeochemical Transformations in Oil Reservoirs.</title>
        <authorList>
            <person name="Hu P."/>
            <person name="Tom L."/>
            <person name="Singh A."/>
            <person name="Thomas B.C."/>
            <person name="Baker B.J."/>
            <person name="Piceno Y.M."/>
            <person name="Andersen G.L."/>
            <person name="Banfield J.F."/>
        </authorList>
    </citation>
    <scope>NUCLEOTIDE SEQUENCE [LARGE SCALE GENOMIC DNA]</scope>
</reference>
<gene>
    <name evidence="3" type="ORF">XD97_0758</name>
</gene>
<dbReference type="AlphaFoldDB" id="A0A101HQ24"/>
<evidence type="ECO:0000259" key="2">
    <source>
        <dbReference type="Pfam" id="PF18902"/>
    </source>
</evidence>
<dbReference type="EMBL" id="LGGS01000187">
    <property type="protein sequence ID" value="KUK80973.1"/>
    <property type="molecule type" value="Genomic_DNA"/>
</dbReference>
<dbReference type="Pfam" id="PF18902">
    <property type="entry name" value="DUF5658"/>
    <property type="match status" value="1"/>
</dbReference>
<feature type="domain" description="DUF5658" evidence="2">
    <location>
        <begin position="2"/>
        <end position="78"/>
    </location>
</feature>
<sequence length="81" mass="9336">MTCRELRLDIAREANPLMVPVMALPPEISLPARALWMLLMLSLLKYLSGLKPRLVTTCVFYLTLFYVFIILYHLLILLVSV</sequence>
<keyword evidence="1" id="KW-0812">Transmembrane</keyword>
<dbReference type="Proteomes" id="UP000054705">
    <property type="component" value="Unassembled WGS sequence"/>
</dbReference>
<feature type="transmembrane region" description="Helical" evidence="1">
    <location>
        <begin position="59"/>
        <end position="79"/>
    </location>
</feature>
<protein>
    <recommendedName>
        <fullName evidence="2">DUF5658 domain-containing protein</fullName>
    </recommendedName>
</protein>
<name>A0A101HQ24_9FIRM</name>
<accession>A0A101HQ24</accession>